<keyword evidence="2" id="KW-1185">Reference proteome</keyword>
<gene>
    <name evidence="1" type="ORF">vBVspPpVa5_0027</name>
</gene>
<dbReference type="GO" id="GO:0006310">
    <property type="term" value="P:DNA recombination"/>
    <property type="evidence" value="ECO:0007669"/>
    <property type="project" value="InterPro"/>
</dbReference>
<evidence type="ECO:0000313" key="1">
    <source>
        <dbReference type="EMBL" id="APC46062.1"/>
    </source>
</evidence>
<dbReference type="GO" id="GO:0000287">
    <property type="term" value="F:magnesium ion binding"/>
    <property type="evidence" value="ECO:0007669"/>
    <property type="project" value="InterPro"/>
</dbReference>
<dbReference type="InterPro" id="IPR036614">
    <property type="entry name" value="RusA-like_sf"/>
</dbReference>
<name>A0A1J0GV60_9CAUD</name>
<dbReference type="Proteomes" id="UP000225978">
    <property type="component" value="Segment"/>
</dbReference>
<reference evidence="1 2" key="1">
    <citation type="journal article" date="2017" name="Viruses">
        <title>Stumbling across the Same Phage: Comparative Genomics of Widespread Temperate Phages Infecting the Fish Pathogen Vibrio anguillarum.</title>
        <authorList>
            <person name="Kalatzis P.G."/>
            <person name="Rorbo N.I."/>
            <person name="Castillo D."/>
            <person name="Mauritzen J.J."/>
            <person name="Jorgensen J."/>
            <person name="Kokkari C."/>
            <person name="Zhang F."/>
            <person name="Katharios P."/>
            <person name="Middelboe M."/>
        </authorList>
    </citation>
    <scope>NUCLEOTIDE SEQUENCE [LARGE SCALE GENOMIC DNA]</scope>
</reference>
<accession>A0A1J0GV60</accession>
<organism evidence="1 2">
    <name type="scientific">Vibrio phage vB_VspP_pVa5</name>
    <dbReference type="NCBI Taxonomy" id="1913109"/>
    <lineage>
        <taxon>Viruses</taxon>
        <taxon>Duplodnaviria</taxon>
        <taxon>Heunggongvirae</taxon>
        <taxon>Uroviricota</taxon>
        <taxon>Caudoviricetes</taxon>
        <taxon>Schitoviridae</taxon>
        <taxon>Pontosvirinae</taxon>
        <taxon>Galateavirus</taxon>
        <taxon>Galateavirus PVA5</taxon>
    </lineage>
</organism>
<evidence type="ECO:0000313" key="2">
    <source>
        <dbReference type="Proteomes" id="UP000225978"/>
    </source>
</evidence>
<dbReference type="GO" id="GO:0006281">
    <property type="term" value="P:DNA repair"/>
    <property type="evidence" value="ECO:0007669"/>
    <property type="project" value="InterPro"/>
</dbReference>
<protein>
    <submittedName>
        <fullName evidence="1">Hollidat junction resolvase protein</fullName>
    </submittedName>
</protein>
<proteinExistence type="predicted"/>
<dbReference type="Gene3D" id="3.30.1330.70">
    <property type="entry name" value="Holliday junction resolvase RusA"/>
    <property type="match status" value="1"/>
</dbReference>
<sequence length="139" mass="16522">MVDIVTAPVAVYLPRRTKKDKRVPISLSWYRNGHHRELNEVKKFYKELMKPQIDKLPKYIKPEITYVWFSKDKRKGDLGNHTSVHQKFFEDALVELGHVDGDDWRYITDAHQSFGGFDKDNPRVEIHIKETHVRDHQEP</sequence>
<dbReference type="SUPFAM" id="SSF103084">
    <property type="entry name" value="Holliday junction resolvase RusA"/>
    <property type="match status" value="1"/>
</dbReference>
<dbReference type="EMBL" id="KX889068">
    <property type="protein sequence ID" value="APC46062.1"/>
    <property type="molecule type" value="Genomic_DNA"/>
</dbReference>